<dbReference type="SMART" id="SM00382">
    <property type="entry name" value="AAA"/>
    <property type="match status" value="2"/>
</dbReference>
<evidence type="ECO:0000256" key="6">
    <source>
        <dbReference type="ARBA" id="ARBA00022840"/>
    </source>
</evidence>
<gene>
    <name evidence="11" type="primary">rbsA</name>
    <name evidence="11" type="ORF">GCM10017781_20490</name>
    <name evidence="12" type="ORF">HNQ07_001917</name>
</gene>
<keyword evidence="4" id="KW-0677">Repeat</keyword>
<feature type="domain" description="ABC transporter" evidence="10">
    <location>
        <begin position="7"/>
        <end position="243"/>
    </location>
</feature>
<dbReference type="Proteomes" id="UP000619376">
    <property type="component" value="Unassembled WGS sequence"/>
</dbReference>
<reference evidence="12 13" key="3">
    <citation type="submission" date="2020-08" db="EMBL/GenBank/DDBJ databases">
        <title>Genomic Encyclopedia of Type Strains, Phase IV (KMG-IV): sequencing the most valuable type-strain genomes for metagenomic binning, comparative biology and taxonomic classification.</title>
        <authorList>
            <person name="Goeker M."/>
        </authorList>
    </citation>
    <scope>NUCLEOTIDE SEQUENCE [LARGE SCALE GENOMIC DNA]</scope>
    <source>
        <strain evidence="12 13">DSM 27521</strain>
    </source>
</reference>
<keyword evidence="2" id="KW-1003">Cell membrane</keyword>
<dbReference type="RefSeq" id="WP_184111089.1">
    <property type="nucleotide sequence ID" value="NZ_BNAJ01000004.1"/>
</dbReference>
<dbReference type="Proteomes" id="UP000539473">
    <property type="component" value="Unassembled WGS sequence"/>
</dbReference>
<sequence>MSAAPLLTLRGVTRTFGAHAALQAVDLSLGAGEVHGLVGENGAGKSTLIKVLSGLYPPSAGELLWDGVPAHDPGPEGAQARGIRVVHQERQLVPGFSVLENLYLGSAYPRRGWGVDWSAMRRAARALQDEWGVHVPLDEPAQHLTPTQRTMTEVLRAVMVRSRLLILDEPTASLTHHDAELLFTLIRRLRSEGTAVLYVSHRLAEVLDLADHLTVLRGGRVAARFRRGEADAARLVEAMSGPATTRPDRRTDAPANHPTPGGQALLAVEHLATRDGRVRDVSFTLRAGEILGVYGLGGAGRTELLEALAGLRVRGRGTVRWDDGARPVLIPEDRRQQGLVGHLSVRENMTLATLADHTTWGVVRRAREQRAVAQGMGALTIRASGPEQPVEELSGGNQQKVLFARALAGRPRVWLCDEPTQAVDVMTRRAIHDLLREQARAGAGVVFVTSDLGELLDIADRVAVLRAGRTVADLTGEERREDAVLRACYGEGGADAGE</sequence>
<evidence type="ECO:0000256" key="9">
    <source>
        <dbReference type="SAM" id="MobiDB-lite"/>
    </source>
</evidence>
<reference evidence="11" key="4">
    <citation type="submission" date="2024-05" db="EMBL/GenBank/DDBJ databases">
        <authorList>
            <person name="Sun Q."/>
            <person name="Zhou Y."/>
        </authorList>
    </citation>
    <scope>NUCLEOTIDE SEQUENCE</scope>
    <source>
        <strain evidence="11">CGMCC 1.18437</strain>
    </source>
</reference>
<keyword evidence="8" id="KW-0472">Membrane</keyword>
<keyword evidence="3 12" id="KW-0762">Sugar transport</keyword>
<reference evidence="11" key="1">
    <citation type="journal article" date="2014" name="Int. J. Syst. Evol. Microbiol.">
        <title>Complete genome of a new Firmicutes species belonging to the dominant human colonic microbiota ('Ruminococcus bicirculans') reveals two chromosomes and a selective capacity to utilize plant glucans.</title>
        <authorList>
            <consortium name="NISC Comparative Sequencing Program"/>
            <person name="Wegmann U."/>
            <person name="Louis P."/>
            <person name="Goesmann A."/>
            <person name="Henrissat B."/>
            <person name="Duncan S.H."/>
            <person name="Flint H.J."/>
        </authorList>
    </citation>
    <scope>NUCLEOTIDE SEQUENCE</scope>
    <source>
        <strain evidence="11">CGMCC 1.18437</strain>
    </source>
</reference>
<dbReference type="InterPro" id="IPR027417">
    <property type="entry name" value="P-loop_NTPase"/>
</dbReference>
<evidence type="ECO:0000256" key="7">
    <source>
        <dbReference type="ARBA" id="ARBA00022967"/>
    </source>
</evidence>
<dbReference type="PROSITE" id="PS50893">
    <property type="entry name" value="ABC_TRANSPORTER_2"/>
    <property type="match status" value="2"/>
</dbReference>
<dbReference type="EMBL" id="JACHFK010000004">
    <property type="protein sequence ID" value="MBB5376453.1"/>
    <property type="molecule type" value="Genomic_DNA"/>
</dbReference>
<dbReference type="CDD" id="cd03216">
    <property type="entry name" value="ABC_Carb_Monos_I"/>
    <property type="match status" value="1"/>
</dbReference>
<dbReference type="Gene3D" id="3.40.50.300">
    <property type="entry name" value="P-loop containing nucleotide triphosphate hydrolases"/>
    <property type="match status" value="2"/>
</dbReference>
<feature type="region of interest" description="Disordered" evidence="9">
    <location>
        <begin position="240"/>
        <end position="261"/>
    </location>
</feature>
<name>A0A7W8KET7_9DEIO</name>
<dbReference type="AlphaFoldDB" id="A0A7W8KET7"/>
<keyword evidence="14" id="KW-1185">Reference proteome</keyword>
<evidence type="ECO:0000256" key="8">
    <source>
        <dbReference type="ARBA" id="ARBA00023136"/>
    </source>
</evidence>
<keyword evidence="6 11" id="KW-0067">ATP-binding</keyword>
<reference evidence="14" key="2">
    <citation type="journal article" date="2019" name="Int. J. Syst. Evol. Microbiol.">
        <title>The Global Catalogue of Microorganisms (GCM) 10K type strain sequencing project: providing services to taxonomists for standard genome sequencing and annotation.</title>
        <authorList>
            <consortium name="The Broad Institute Genomics Platform"/>
            <consortium name="The Broad Institute Genome Sequencing Center for Infectious Disease"/>
            <person name="Wu L."/>
            <person name="Ma J."/>
        </authorList>
    </citation>
    <scope>NUCLEOTIDE SEQUENCE [LARGE SCALE GENOMIC DNA]</scope>
    <source>
        <strain evidence="14">CGMCC 1.18437</strain>
    </source>
</reference>
<keyword evidence="5" id="KW-0547">Nucleotide-binding</keyword>
<dbReference type="InterPro" id="IPR003439">
    <property type="entry name" value="ABC_transporter-like_ATP-bd"/>
</dbReference>
<evidence type="ECO:0000313" key="13">
    <source>
        <dbReference type="Proteomes" id="UP000539473"/>
    </source>
</evidence>
<proteinExistence type="predicted"/>
<keyword evidence="7" id="KW-1278">Translocase</keyword>
<dbReference type="PANTHER" id="PTHR43790:SF3">
    <property type="entry name" value="D-ALLOSE IMPORT ATP-BINDING PROTEIN ALSA-RELATED"/>
    <property type="match status" value="1"/>
</dbReference>
<evidence type="ECO:0000259" key="10">
    <source>
        <dbReference type="PROSITE" id="PS50893"/>
    </source>
</evidence>
<evidence type="ECO:0000256" key="3">
    <source>
        <dbReference type="ARBA" id="ARBA00022597"/>
    </source>
</evidence>
<dbReference type="SUPFAM" id="SSF52540">
    <property type="entry name" value="P-loop containing nucleoside triphosphate hydrolases"/>
    <property type="match status" value="2"/>
</dbReference>
<dbReference type="InterPro" id="IPR003593">
    <property type="entry name" value="AAA+_ATPase"/>
</dbReference>
<accession>A0A7W8KET7</accession>
<organism evidence="12 13">
    <name type="scientific">Deinococcus metalli</name>
    <dbReference type="NCBI Taxonomy" id="1141878"/>
    <lineage>
        <taxon>Bacteria</taxon>
        <taxon>Thermotogati</taxon>
        <taxon>Deinococcota</taxon>
        <taxon>Deinococci</taxon>
        <taxon>Deinococcales</taxon>
        <taxon>Deinococcaceae</taxon>
        <taxon>Deinococcus</taxon>
    </lineage>
</organism>
<evidence type="ECO:0000313" key="14">
    <source>
        <dbReference type="Proteomes" id="UP000619376"/>
    </source>
</evidence>
<dbReference type="CDD" id="cd03215">
    <property type="entry name" value="ABC_Carb_Monos_II"/>
    <property type="match status" value="1"/>
</dbReference>
<evidence type="ECO:0000256" key="1">
    <source>
        <dbReference type="ARBA" id="ARBA00022448"/>
    </source>
</evidence>
<dbReference type="InterPro" id="IPR017871">
    <property type="entry name" value="ABC_transporter-like_CS"/>
</dbReference>
<protein>
    <submittedName>
        <fullName evidence="12">ABC-type sugar transport system ATPase subunit</fullName>
    </submittedName>
    <submittedName>
        <fullName evidence="11">Ribose import ATP-binding protein RbsA</fullName>
    </submittedName>
</protein>
<dbReference type="Pfam" id="PF00005">
    <property type="entry name" value="ABC_tran"/>
    <property type="match status" value="2"/>
</dbReference>
<comment type="caution">
    <text evidence="12">The sequence shown here is derived from an EMBL/GenBank/DDBJ whole genome shotgun (WGS) entry which is preliminary data.</text>
</comment>
<evidence type="ECO:0000313" key="12">
    <source>
        <dbReference type="EMBL" id="MBB5376453.1"/>
    </source>
</evidence>
<dbReference type="EMBL" id="BNAJ01000004">
    <property type="protein sequence ID" value="GHF43925.1"/>
    <property type="molecule type" value="Genomic_DNA"/>
</dbReference>
<dbReference type="InterPro" id="IPR050107">
    <property type="entry name" value="ABC_carbohydrate_import_ATPase"/>
</dbReference>
<dbReference type="PROSITE" id="PS00211">
    <property type="entry name" value="ABC_TRANSPORTER_1"/>
    <property type="match status" value="1"/>
</dbReference>
<evidence type="ECO:0000256" key="5">
    <source>
        <dbReference type="ARBA" id="ARBA00022741"/>
    </source>
</evidence>
<evidence type="ECO:0000256" key="4">
    <source>
        <dbReference type="ARBA" id="ARBA00022737"/>
    </source>
</evidence>
<dbReference type="GO" id="GO:0005524">
    <property type="term" value="F:ATP binding"/>
    <property type="evidence" value="ECO:0007669"/>
    <property type="project" value="UniProtKB-KW"/>
</dbReference>
<evidence type="ECO:0000256" key="2">
    <source>
        <dbReference type="ARBA" id="ARBA00022475"/>
    </source>
</evidence>
<evidence type="ECO:0000313" key="11">
    <source>
        <dbReference type="EMBL" id="GHF43925.1"/>
    </source>
</evidence>
<feature type="domain" description="ABC transporter" evidence="10">
    <location>
        <begin position="263"/>
        <end position="492"/>
    </location>
</feature>
<dbReference type="GO" id="GO:0016887">
    <property type="term" value="F:ATP hydrolysis activity"/>
    <property type="evidence" value="ECO:0007669"/>
    <property type="project" value="InterPro"/>
</dbReference>
<dbReference type="PANTHER" id="PTHR43790">
    <property type="entry name" value="CARBOHYDRATE TRANSPORT ATP-BINDING PROTEIN MG119-RELATED"/>
    <property type="match status" value="1"/>
</dbReference>
<keyword evidence="1" id="KW-0813">Transport</keyword>